<feature type="chain" id="PRO_5046607229" evidence="2">
    <location>
        <begin position="22"/>
        <end position="760"/>
    </location>
</feature>
<dbReference type="PRINTS" id="PR00422">
    <property type="entry name" value="TRANSFERRIN"/>
</dbReference>
<dbReference type="SMART" id="SM00094">
    <property type="entry name" value="TR_FER"/>
    <property type="match status" value="2"/>
</dbReference>
<feature type="domain" description="Transferrin-like" evidence="3">
    <location>
        <begin position="389"/>
        <end position="736"/>
    </location>
</feature>
<dbReference type="InterPro" id="IPR018195">
    <property type="entry name" value="Transferrin_Fe_BS"/>
</dbReference>
<dbReference type="InterPro" id="IPR001156">
    <property type="entry name" value="Transferrin-like_dom"/>
</dbReference>
<sequence>MVEMHHFVLFIGLLFVPSTLEQLLADLPGKARWCVTSEAELKKCSDMRLTLRYQGLTPSLGCVVGRDKYGCMRQIERDEADLLTLDSGDVYIAGQQHSMISIMAEQYTGTNNKVRIIALVAANNDDIRSLPDLEGKKACFPSVGTSAWNVAVAKLINSTINRIDCNNYVKSAVDFFGDSCAPNALDDKHNLGFNPSKICKICKAPTRVDECTDHDHYAGEEGAFNCLSDGAGEVAFMQHITAISMTTGETQAGRRMEDFELLCEDGRRQPLGNYESCNWGTVPSNAVMTLSAKTPAEVAEYKNLLMQVQARFRPQTQGITSYVGVNQTGNSRDFRVFGSPWKYGKRNLMFSDAAIGLEDVGKRNNLRDYLGAYKTDIIDGLRSCPVAVMRWCVLSADEREKCDNMKRAFEAKLLRPELICVSAQSQVECMRFVRDGVADMVSLDGGEAYEAGIGFGMVPVVYEDYGSGDAAYYSVAVSLKQDKDTNLLKLRGKNSCHTGIGKTAGWIMPIGLLLALEQIRIDSRRDDTCDIAYAVGQFFEKSCVPGALAPEFDPKHRNPPNLCSLCRGTGGAFCKRDDSEPYYGYSGALRCLLEGFGDVAFVRHTTVAENTDGQSPGIWIRGTILDDFELLCLDGTRAHVQQWSTCNLGRVPSHVVMTQGGKSPQEIQTYIDLLMYGQQYFSSKQGDRFKMFVSPEGHHDLMFQDSTVRLQPVGERNTYDKYLGREFITAIENTLCISGSPSITSMSVLLFATALIVRLL</sequence>
<evidence type="ECO:0000259" key="3">
    <source>
        <dbReference type="PROSITE" id="PS51408"/>
    </source>
</evidence>
<dbReference type="PANTHER" id="PTHR11485:SF29">
    <property type="entry name" value="TRANSFERRIN 2"/>
    <property type="match status" value="1"/>
</dbReference>
<evidence type="ECO:0000256" key="2">
    <source>
        <dbReference type="SAM" id="SignalP"/>
    </source>
</evidence>
<evidence type="ECO:0000256" key="1">
    <source>
        <dbReference type="ARBA" id="ARBA00022737"/>
    </source>
</evidence>
<dbReference type="PANTHER" id="PTHR11485">
    <property type="entry name" value="TRANSFERRIN"/>
    <property type="match status" value="1"/>
</dbReference>
<accession>A0ABM1DUK7</accession>
<feature type="domain" description="Transferrin-like" evidence="3">
    <location>
        <begin position="31"/>
        <end position="383"/>
    </location>
</feature>
<keyword evidence="1" id="KW-0677">Repeat</keyword>
<name>A0ABM1DUK7_PRICU</name>
<dbReference type="PROSITE" id="PS51408">
    <property type="entry name" value="TRANSFERRIN_LIKE_4"/>
    <property type="match status" value="2"/>
</dbReference>
<dbReference type="Gene3D" id="3.40.190.10">
    <property type="entry name" value="Periplasmic binding protein-like II"/>
    <property type="match status" value="4"/>
</dbReference>
<keyword evidence="2" id="KW-0732">Signal</keyword>
<dbReference type="SUPFAM" id="SSF53850">
    <property type="entry name" value="Periplasmic binding protein-like II"/>
    <property type="match status" value="2"/>
</dbReference>
<gene>
    <name evidence="5" type="primary">LOC106806265</name>
</gene>
<dbReference type="Pfam" id="PF00405">
    <property type="entry name" value="Transferrin"/>
    <property type="match status" value="2"/>
</dbReference>
<organism evidence="4 5">
    <name type="scientific">Priapulus caudatus</name>
    <name type="common">Priapulid worm</name>
    <dbReference type="NCBI Taxonomy" id="37621"/>
    <lineage>
        <taxon>Eukaryota</taxon>
        <taxon>Metazoa</taxon>
        <taxon>Ecdysozoa</taxon>
        <taxon>Scalidophora</taxon>
        <taxon>Priapulida</taxon>
        <taxon>Priapulimorpha</taxon>
        <taxon>Priapulimorphida</taxon>
        <taxon>Priapulidae</taxon>
        <taxon>Priapulus</taxon>
    </lineage>
</organism>
<evidence type="ECO:0000313" key="4">
    <source>
        <dbReference type="Proteomes" id="UP000695022"/>
    </source>
</evidence>
<protein>
    <submittedName>
        <fullName evidence="5">Melanotransferrin-like</fullName>
    </submittedName>
</protein>
<evidence type="ECO:0000313" key="5">
    <source>
        <dbReference type="RefSeq" id="XP_014663628.1"/>
    </source>
</evidence>
<dbReference type="GeneID" id="106806265"/>
<dbReference type="Proteomes" id="UP000695022">
    <property type="component" value="Unplaced"/>
</dbReference>
<reference evidence="5" key="1">
    <citation type="submission" date="2025-08" db="UniProtKB">
        <authorList>
            <consortium name="RefSeq"/>
        </authorList>
    </citation>
    <scope>IDENTIFICATION</scope>
</reference>
<dbReference type="PROSITE" id="PS00206">
    <property type="entry name" value="TRANSFERRIN_LIKE_2"/>
    <property type="match status" value="1"/>
</dbReference>
<dbReference type="RefSeq" id="XP_014663628.1">
    <property type="nucleotide sequence ID" value="XM_014808142.1"/>
</dbReference>
<feature type="signal peptide" evidence="2">
    <location>
        <begin position="1"/>
        <end position="21"/>
    </location>
</feature>
<proteinExistence type="predicted"/>
<keyword evidence="4" id="KW-1185">Reference proteome</keyword>
<dbReference type="CDD" id="cd13529">
    <property type="entry name" value="PBP2_transferrin"/>
    <property type="match status" value="2"/>
</dbReference>